<feature type="region of interest" description="Disordered" evidence="1">
    <location>
        <begin position="421"/>
        <end position="474"/>
    </location>
</feature>
<feature type="compositionally biased region" description="Polar residues" evidence="1">
    <location>
        <begin position="462"/>
        <end position="474"/>
    </location>
</feature>
<protein>
    <submittedName>
        <fullName evidence="2">Uncharacterized protein</fullName>
    </submittedName>
</protein>
<reference evidence="2" key="1">
    <citation type="journal article" date="2022" name="bioRxiv">
        <title>Sequencing and chromosome-scale assembly of the giantPleurodeles waltlgenome.</title>
        <authorList>
            <person name="Brown T."/>
            <person name="Elewa A."/>
            <person name="Iarovenko S."/>
            <person name="Subramanian E."/>
            <person name="Araus A.J."/>
            <person name="Petzold A."/>
            <person name="Susuki M."/>
            <person name="Suzuki K.-i.T."/>
            <person name="Hayashi T."/>
            <person name="Toyoda A."/>
            <person name="Oliveira C."/>
            <person name="Osipova E."/>
            <person name="Leigh N.D."/>
            <person name="Simon A."/>
            <person name="Yun M.H."/>
        </authorList>
    </citation>
    <scope>NUCLEOTIDE SEQUENCE</scope>
    <source>
        <strain evidence="2">20211129_DDA</strain>
        <tissue evidence="2">Liver</tissue>
    </source>
</reference>
<evidence type="ECO:0000313" key="3">
    <source>
        <dbReference type="Proteomes" id="UP001066276"/>
    </source>
</evidence>
<comment type="caution">
    <text evidence="2">The sequence shown here is derived from an EMBL/GenBank/DDBJ whole genome shotgun (WGS) entry which is preliminary data.</text>
</comment>
<feature type="compositionally biased region" description="Basic and acidic residues" evidence="1">
    <location>
        <begin position="421"/>
        <end position="434"/>
    </location>
</feature>
<sequence>MARPGEVLTPPSRPSPGLLLTGPLLTLTLLGPLDPSMRAPAPRLRTLSSQAGTRSPRRSSFVRAQALTAHHLFPGPAAGGPLTPLCAPLRPGCTPSLLRHRRASFVRAQRPGCALLFSGRPPESTARIHCGRPAPWLRTALLRPASGVHGAHPLCAPSALAAHCSSQAGPRGPRRASFVRAQRPGCVPRCQAQRWGPRRASFVRAQRPGCALLFSGRPPESKARILCARPAPWLRTALLRPASGVHGAHPLCAPSALAAHCSSQAVPRGPPRASFVRAQRPGCVPRCQAQRWGPRRASFVSAQRPGCALLFLGRPPESKARILLRAQRPGCTLLFSGRPPGSTACILCARPAPWLCTPSRHSAGVHGAHPLCAPSALAAHCSSQAGPRGPRRASFVRAQRLLPSPAHAVRRGPNLLERLKLEASDDRTKERPGDSGRTADPARTDSPCQRGAAVTAPGPECQFTSARRPQITTF</sequence>
<gene>
    <name evidence="2" type="ORF">NDU88_007110</name>
</gene>
<proteinExistence type="predicted"/>
<organism evidence="2 3">
    <name type="scientific">Pleurodeles waltl</name>
    <name type="common">Iberian ribbed newt</name>
    <dbReference type="NCBI Taxonomy" id="8319"/>
    <lineage>
        <taxon>Eukaryota</taxon>
        <taxon>Metazoa</taxon>
        <taxon>Chordata</taxon>
        <taxon>Craniata</taxon>
        <taxon>Vertebrata</taxon>
        <taxon>Euteleostomi</taxon>
        <taxon>Amphibia</taxon>
        <taxon>Batrachia</taxon>
        <taxon>Caudata</taxon>
        <taxon>Salamandroidea</taxon>
        <taxon>Salamandridae</taxon>
        <taxon>Pleurodelinae</taxon>
        <taxon>Pleurodeles</taxon>
    </lineage>
</organism>
<keyword evidence="3" id="KW-1185">Reference proteome</keyword>
<accession>A0AAV7MF16</accession>
<evidence type="ECO:0000256" key="1">
    <source>
        <dbReference type="SAM" id="MobiDB-lite"/>
    </source>
</evidence>
<name>A0AAV7MF16_PLEWA</name>
<dbReference type="EMBL" id="JANPWB010000014">
    <property type="protein sequence ID" value="KAJ1102052.1"/>
    <property type="molecule type" value="Genomic_DNA"/>
</dbReference>
<evidence type="ECO:0000313" key="2">
    <source>
        <dbReference type="EMBL" id="KAJ1102052.1"/>
    </source>
</evidence>
<dbReference type="Proteomes" id="UP001066276">
    <property type="component" value="Chromosome 10"/>
</dbReference>
<dbReference type="AlphaFoldDB" id="A0AAV7MF16"/>